<reference evidence="2 3" key="1">
    <citation type="submission" date="2015-08" db="EMBL/GenBank/DDBJ databases">
        <title>Complete genome sequence of Sulfurifustis variabilis.</title>
        <authorList>
            <person name="Miura A."/>
            <person name="Kojima H."/>
            <person name="Fukui M."/>
        </authorList>
    </citation>
    <scope>NUCLEOTIDE SEQUENCE [LARGE SCALE GENOMIC DNA]</scope>
    <source>
        <strain evidence="3">skN76</strain>
    </source>
</reference>
<keyword evidence="3" id="KW-1185">Reference proteome</keyword>
<name>A0A1B4V037_9GAMM</name>
<evidence type="ECO:0000256" key="1">
    <source>
        <dbReference type="SAM" id="Phobius"/>
    </source>
</evidence>
<gene>
    <name evidence="2" type="ORF">SVA_0207</name>
</gene>
<evidence type="ECO:0000313" key="2">
    <source>
        <dbReference type="EMBL" id="BAU46789.1"/>
    </source>
</evidence>
<dbReference type="RefSeq" id="WP_096457520.1">
    <property type="nucleotide sequence ID" value="NZ_AP014936.1"/>
</dbReference>
<keyword evidence="1" id="KW-0812">Transmembrane</keyword>
<protein>
    <submittedName>
        <fullName evidence="2">Uncharacterized protein</fullName>
    </submittedName>
</protein>
<accession>A0A1B4V037</accession>
<proteinExistence type="predicted"/>
<feature type="transmembrane region" description="Helical" evidence="1">
    <location>
        <begin position="33"/>
        <end position="52"/>
    </location>
</feature>
<keyword evidence="1" id="KW-0472">Membrane</keyword>
<dbReference type="AlphaFoldDB" id="A0A1B4V037"/>
<feature type="transmembrane region" description="Helical" evidence="1">
    <location>
        <begin position="58"/>
        <end position="77"/>
    </location>
</feature>
<organism evidence="2 3">
    <name type="scientific">Sulfurifustis variabilis</name>
    <dbReference type="NCBI Taxonomy" id="1675686"/>
    <lineage>
        <taxon>Bacteria</taxon>
        <taxon>Pseudomonadati</taxon>
        <taxon>Pseudomonadota</taxon>
        <taxon>Gammaproteobacteria</taxon>
        <taxon>Acidiferrobacterales</taxon>
        <taxon>Acidiferrobacteraceae</taxon>
        <taxon>Sulfurifustis</taxon>
    </lineage>
</organism>
<keyword evidence="1" id="KW-1133">Transmembrane helix</keyword>
<evidence type="ECO:0000313" key="3">
    <source>
        <dbReference type="Proteomes" id="UP000218899"/>
    </source>
</evidence>
<dbReference type="EMBL" id="AP014936">
    <property type="protein sequence ID" value="BAU46789.1"/>
    <property type="molecule type" value="Genomic_DNA"/>
</dbReference>
<dbReference type="Proteomes" id="UP000218899">
    <property type="component" value="Chromosome"/>
</dbReference>
<sequence>MAKRQLRWFEFTQYDAFCPHCNAKVEVDRKTQWWASLMLPALLLLPWHVALTKHGVEAYVLWGAYGSGLFGLVMAFAKRRLVAANDD</sequence>
<dbReference type="KEGG" id="sva:SVA_0207"/>